<dbReference type="eggNOG" id="KOG2518">
    <property type="taxonomic scope" value="Eukaryota"/>
</dbReference>
<name>C3YNB6_BRAFL</name>
<keyword evidence="10" id="KW-0460">Magnesium</keyword>
<keyword evidence="11" id="KW-0267">Excision nuclease</keyword>
<evidence type="ECO:0000256" key="8">
    <source>
        <dbReference type="ARBA" id="ARBA00022769"/>
    </source>
</evidence>
<feature type="region of interest" description="Disordered" evidence="15">
    <location>
        <begin position="212"/>
        <end position="245"/>
    </location>
</feature>
<dbReference type="PANTHER" id="PTHR11081">
    <property type="entry name" value="FLAP ENDONUCLEASE FAMILY MEMBER"/>
    <property type="match status" value="1"/>
</dbReference>
<evidence type="ECO:0000259" key="16">
    <source>
        <dbReference type="SMART" id="SM00485"/>
    </source>
</evidence>
<dbReference type="GO" id="GO:0004518">
    <property type="term" value="F:nuclease activity"/>
    <property type="evidence" value="ECO:0007669"/>
    <property type="project" value="UniProtKB-KW"/>
</dbReference>
<dbReference type="Gene3D" id="3.30.70.2330">
    <property type="match status" value="1"/>
</dbReference>
<protein>
    <recommendedName>
        <fullName evidence="4">Exonuclease 1</fullName>
    </recommendedName>
    <alternativeName>
        <fullName evidence="14">Exonuclease I</fullName>
    </alternativeName>
</protein>
<gene>
    <name evidence="17" type="ORF">BRAFLDRAFT_76899</name>
</gene>
<evidence type="ECO:0000256" key="13">
    <source>
        <dbReference type="ARBA" id="ARBA00023242"/>
    </source>
</evidence>
<dbReference type="SUPFAM" id="SSF88723">
    <property type="entry name" value="PIN domain-like"/>
    <property type="match status" value="1"/>
</dbReference>
<evidence type="ECO:0000256" key="14">
    <source>
        <dbReference type="ARBA" id="ARBA00031638"/>
    </source>
</evidence>
<dbReference type="SMART" id="SM00279">
    <property type="entry name" value="HhH2"/>
    <property type="match status" value="1"/>
</dbReference>
<dbReference type="SUPFAM" id="SSF47807">
    <property type="entry name" value="5' to 3' exonuclease, C-terminal subdomain"/>
    <property type="match status" value="1"/>
</dbReference>
<comment type="subcellular location">
    <subcellularLocation>
        <location evidence="2">Nucleus</location>
    </subcellularLocation>
</comment>
<evidence type="ECO:0000256" key="5">
    <source>
        <dbReference type="ARBA" id="ARBA00022722"/>
    </source>
</evidence>
<keyword evidence="13" id="KW-0539">Nucleus</keyword>
<keyword evidence="7" id="KW-0227">DNA damage</keyword>
<comment type="similarity">
    <text evidence="3">Belongs to the XPG/RAD2 endonuclease family. EXO1 subfamily.</text>
</comment>
<evidence type="ECO:0000256" key="12">
    <source>
        <dbReference type="ARBA" id="ARBA00023204"/>
    </source>
</evidence>
<keyword evidence="5" id="KW-0540">Nuclease</keyword>
<dbReference type="InterPro" id="IPR029060">
    <property type="entry name" value="PIN-like_dom_sf"/>
</dbReference>
<comment type="cofactor">
    <cofactor evidence="1">
        <name>Mg(2+)</name>
        <dbReference type="ChEBI" id="CHEBI:18420"/>
    </cofactor>
</comment>
<dbReference type="GO" id="GO:0005634">
    <property type="term" value="C:nucleus"/>
    <property type="evidence" value="ECO:0007669"/>
    <property type="project" value="UniProtKB-SubCell"/>
</dbReference>
<dbReference type="EMBL" id="GG666533">
    <property type="protein sequence ID" value="EEN58222.1"/>
    <property type="molecule type" value="Genomic_DNA"/>
</dbReference>
<reference evidence="17" key="1">
    <citation type="journal article" date="2008" name="Nature">
        <title>The amphioxus genome and the evolution of the chordate karyotype.</title>
        <authorList>
            <consortium name="US DOE Joint Genome Institute (JGI-PGF)"/>
            <person name="Putnam N.H."/>
            <person name="Butts T."/>
            <person name="Ferrier D.E.K."/>
            <person name="Furlong R.F."/>
            <person name="Hellsten U."/>
            <person name="Kawashima T."/>
            <person name="Robinson-Rechavi M."/>
            <person name="Shoguchi E."/>
            <person name="Terry A."/>
            <person name="Yu J.-K."/>
            <person name="Benito-Gutierrez E.L."/>
            <person name="Dubchak I."/>
            <person name="Garcia-Fernandez J."/>
            <person name="Gibson-Brown J.J."/>
            <person name="Grigoriev I.V."/>
            <person name="Horton A.C."/>
            <person name="de Jong P.J."/>
            <person name="Jurka J."/>
            <person name="Kapitonov V.V."/>
            <person name="Kohara Y."/>
            <person name="Kuroki Y."/>
            <person name="Lindquist E."/>
            <person name="Lucas S."/>
            <person name="Osoegawa K."/>
            <person name="Pennacchio L.A."/>
            <person name="Salamov A.A."/>
            <person name="Satou Y."/>
            <person name="Sauka-Spengler T."/>
            <person name="Schmutz J."/>
            <person name="Shin-I T."/>
            <person name="Toyoda A."/>
            <person name="Bronner-Fraser M."/>
            <person name="Fujiyama A."/>
            <person name="Holland L.Z."/>
            <person name="Holland P.W.H."/>
            <person name="Satoh N."/>
            <person name="Rokhsar D.S."/>
        </authorList>
    </citation>
    <scope>NUCLEOTIDE SEQUENCE [LARGE SCALE GENOMIC DNA]</scope>
    <source>
        <strain evidence="17">S238N-H82</strain>
        <tissue evidence="17">Testes</tissue>
    </source>
</reference>
<keyword evidence="12" id="KW-0234">DNA repair</keyword>
<dbReference type="Gene3D" id="1.10.150.20">
    <property type="entry name" value="5' to 3' exonuclease, C-terminal subdomain"/>
    <property type="match status" value="1"/>
</dbReference>
<dbReference type="SMART" id="SM00485">
    <property type="entry name" value="XPGN"/>
    <property type="match status" value="1"/>
</dbReference>
<evidence type="ECO:0000256" key="3">
    <source>
        <dbReference type="ARBA" id="ARBA00010563"/>
    </source>
</evidence>
<dbReference type="InterPro" id="IPR008918">
    <property type="entry name" value="HhH2"/>
</dbReference>
<sequence length="513" mass="57584">MEGTVVAVDASVWLHKGAYACAKELVLGQPTNSYVNFFMTSIECLLRNGVTPLVVFDGRRTLPAKAAEAEERKRKRILAKATAESASDPQTARSAYTQAVEITPAMVDRVIEVVYKWDRTTMSGQLIKQTSLQRSFRDIKDFNFDKFRCICILAGCDYLKSIPGIGIRMAARFVKAVGHRDIIQSISPLSEEPILDLKRTWVSPQMLDTTDQSDLTYKCPDSPDHSSAEGSTPDSSPERAYGLRSRPATQATVIDLGNTIKWSPPCFPVLSLTFIQATVSVNSQLKPSLFRASDHRILLHTTPFDIVVRESCTITVENIEQFVVWGWDFVYLLSTSNEDILSQASQSTMSSTCTVLESDYISETDSEPDLDVCEEESDLEEDSLDPQELPFKVMGPTYYRRRQEVLEEAHEAMIVNNRTPKADLAPEPDNTFDPSAIAVRIYTDNGAEKVGYIQKELTQYIHPLINTNRLGGVRIGKIAFRVDWYLPGFYIKLMITKLGKWDSAVLKKSFRVK</sequence>
<dbReference type="InterPro" id="IPR006084">
    <property type="entry name" value="XPG/Rad2"/>
</dbReference>
<dbReference type="Gene3D" id="3.40.50.1010">
    <property type="entry name" value="5'-nuclease"/>
    <property type="match status" value="1"/>
</dbReference>
<dbReference type="GO" id="GO:0003677">
    <property type="term" value="F:DNA binding"/>
    <property type="evidence" value="ECO:0007669"/>
    <property type="project" value="InterPro"/>
</dbReference>
<dbReference type="Pfam" id="PF00752">
    <property type="entry name" value="XPG_N"/>
    <property type="match status" value="1"/>
</dbReference>
<evidence type="ECO:0000256" key="7">
    <source>
        <dbReference type="ARBA" id="ARBA00022763"/>
    </source>
</evidence>
<evidence type="ECO:0000256" key="2">
    <source>
        <dbReference type="ARBA" id="ARBA00004123"/>
    </source>
</evidence>
<dbReference type="AlphaFoldDB" id="C3YNB6"/>
<dbReference type="GO" id="GO:0006281">
    <property type="term" value="P:DNA repair"/>
    <property type="evidence" value="ECO:0007669"/>
    <property type="project" value="UniProtKB-KW"/>
</dbReference>
<evidence type="ECO:0000256" key="9">
    <source>
        <dbReference type="ARBA" id="ARBA00022801"/>
    </source>
</evidence>
<dbReference type="PRINTS" id="PR00853">
    <property type="entry name" value="XPGRADSUPER"/>
</dbReference>
<dbReference type="FunFam" id="1.10.150.20:FF:000011">
    <property type="entry name" value="exonuclease 1"/>
    <property type="match status" value="1"/>
</dbReference>
<dbReference type="GO" id="GO:0046872">
    <property type="term" value="F:metal ion binding"/>
    <property type="evidence" value="ECO:0007669"/>
    <property type="project" value="UniProtKB-KW"/>
</dbReference>
<organism>
    <name type="scientific">Branchiostoma floridae</name>
    <name type="common">Florida lancelet</name>
    <name type="synonym">Amphioxus</name>
    <dbReference type="NCBI Taxonomy" id="7739"/>
    <lineage>
        <taxon>Eukaryota</taxon>
        <taxon>Metazoa</taxon>
        <taxon>Chordata</taxon>
        <taxon>Cephalochordata</taxon>
        <taxon>Leptocardii</taxon>
        <taxon>Amphioxiformes</taxon>
        <taxon>Branchiostomatidae</taxon>
        <taxon>Branchiostoma</taxon>
    </lineage>
</organism>
<dbReference type="InParanoid" id="C3YNB6"/>
<dbReference type="GO" id="GO:0016787">
    <property type="term" value="F:hydrolase activity"/>
    <property type="evidence" value="ECO:0007669"/>
    <property type="project" value="UniProtKB-KW"/>
</dbReference>
<evidence type="ECO:0000256" key="1">
    <source>
        <dbReference type="ARBA" id="ARBA00001946"/>
    </source>
</evidence>
<proteinExistence type="inferred from homology"/>
<dbReference type="InterPro" id="IPR006085">
    <property type="entry name" value="XPG_DNA_repair_N"/>
</dbReference>
<evidence type="ECO:0000256" key="10">
    <source>
        <dbReference type="ARBA" id="ARBA00022842"/>
    </source>
</evidence>
<evidence type="ECO:0000256" key="4">
    <source>
        <dbReference type="ARBA" id="ARBA00020324"/>
    </source>
</evidence>
<keyword evidence="9" id="KW-0378">Hydrolase</keyword>
<keyword evidence="8" id="KW-0228">DNA excision</keyword>
<keyword evidence="6" id="KW-0479">Metal-binding</keyword>
<dbReference type="PANTHER" id="PTHR11081:SF65">
    <property type="entry name" value="DNA DAMAGE-INDUCIBLE PROTEIN DIN7-RELATED"/>
    <property type="match status" value="1"/>
</dbReference>
<evidence type="ECO:0000256" key="11">
    <source>
        <dbReference type="ARBA" id="ARBA00022881"/>
    </source>
</evidence>
<evidence type="ECO:0000313" key="17">
    <source>
        <dbReference type="EMBL" id="EEN58222.1"/>
    </source>
</evidence>
<dbReference type="STRING" id="7739.C3YNB6"/>
<feature type="domain" description="XPG N-terminal" evidence="16">
    <location>
        <begin position="1"/>
        <end position="79"/>
    </location>
</feature>
<dbReference type="InterPro" id="IPR036279">
    <property type="entry name" value="5-3_exonuclease_C_sf"/>
</dbReference>
<evidence type="ECO:0000256" key="6">
    <source>
        <dbReference type="ARBA" id="ARBA00022723"/>
    </source>
</evidence>
<accession>C3YNB6</accession>
<evidence type="ECO:0000256" key="15">
    <source>
        <dbReference type="SAM" id="MobiDB-lite"/>
    </source>
</evidence>